<feature type="chain" id="PRO_5016173689" evidence="5">
    <location>
        <begin position="24"/>
        <end position="421"/>
    </location>
</feature>
<dbReference type="SUPFAM" id="SSF53850">
    <property type="entry name" value="Periplasmic binding protein-like II"/>
    <property type="match status" value="1"/>
</dbReference>
<gene>
    <name evidence="6" type="ORF">CPY51_17295</name>
</gene>
<comment type="similarity">
    <text evidence="2">Belongs to the bacterial solute-binding protein 1 family.</text>
</comment>
<evidence type="ECO:0000256" key="1">
    <source>
        <dbReference type="ARBA" id="ARBA00004418"/>
    </source>
</evidence>
<name>A0A2W4CHJ6_9HYPH</name>
<dbReference type="OrthoDB" id="2509690at2"/>
<dbReference type="PANTHER" id="PTHR43649">
    <property type="entry name" value="ARABINOSE-BINDING PROTEIN-RELATED"/>
    <property type="match status" value="1"/>
</dbReference>
<dbReference type="AlphaFoldDB" id="A0A2W4CHJ6"/>
<feature type="signal peptide" evidence="5">
    <location>
        <begin position="1"/>
        <end position="23"/>
    </location>
</feature>
<protein>
    <submittedName>
        <fullName evidence="6">ABC transporter substrate-binding protein</fullName>
    </submittedName>
</protein>
<proteinExistence type="inferred from homology"/>
<dbReference type="EMBL" id="PCDP01000037">
    <property type="protein sequence ID" value="PZM12527.1"/>
    <property type="molecule type" value="Genomic_DNA"/>
</dbReference>
<dbReference type="Proteomes" id="UP000248925">
    <property type="component" value="Unassembled WGS sequence"/>
</dbReference>
<reference evidence="6 7" key="1">
    <citation type="journal article" date="2018" name="Sci. Rep.">
        <title>Rhizobium tumorigenes sp. nov., a novel plant tumorigenic bacterium isolated from cane gall tumors on thornless blackberry.</title>
        <authorList>
            <person name="Kuzmanovi N."/>
            <person name="Smalla K."/>
            <person name="Gronow S."/>
            <person name="PuBawska J."/>
        </authorList>
    </citation>
    <scope>NUCLEOTIDE SEQUENCE [LARGE SCALE GENOMIC DNA]</scope>
    <source>
        <strain evidence="6 7">CCBAU 85046</strain>
    </source>
</reference>
<dbReference type="GO" id="GO:0042597">
    <property type="term" value="C:periplasmic space"/>
    <property type="evidence" value="ECO:0007669"/>
    <property type="project" value="UniProtKB-SubCell"/>
</dbReference>
<dbReference type="Pfam" id="PF13416">
    <property type="entry name" value="SBP_bac_8"/>
    <property type="match status" value="1"/>
</dbReference>
<dbReference type="CDD" id="cd14748">
    <property type="entry name" value="PBP2_UgpB"/>
    <property type="match status" value="1"/>
</dbReference>
<evidence type="ECO:0000313" key="6">
    <source>
        <dbReference type="EMBL" id="PZM12527.1"/>
    </source>
</evidence>
<keyword evidence="5" id="KW-0732">Signal</keyword>
<evidence type="ECO:0000256" key="5">
    <source>
        <dbReference type="SAM" id="SignalP"/>
    </source>
</evidence>
<sequence>MKHITRILAAAAISMAVSVPAYAETTLTVHYPMPGFFKNVMDTISKKFMEENPDIKIQFASPSATYEEGIQTILRQLGTNEMPDVTFIGLNRLRMIDERNVAVDLGPLVQKDGHMAEEGFSDTILKLAQVKGKQIGLAFATSNPIMYYNADLVKAAGGDPDNPPKTWDEVIALGGKIKALGNGVDGIDFRWQGDDWMFSALLFGAGGHMLSADEGTVAFNGPEGQKAVELIQRMVKEGGMPVFTKPAGEQAFAAGKVGFEFQTTGALVNTIKNVGTKFDLRTAKLPLLDPVNGKLPTGGNAAVILTHDAAKQEAAWKFVKFAAGPYGASVVVPGTGYVPNNELAAASPEYLGDFYKKNPLFKAALSQMPVMIPWYAFPGSNGVRVTQTIVDNLSRIVDQSAQPKEALDDAASDVTGMLPRS</sequence>
<dbReference type="InterPro" id="IPR006059">
    <property type="entry name" value="SBP"/>
</dbReference>
<evidence type="ECO:0000256" key="2">
    <source>
        <dbReference type="ARBA" id="ARBA00008520"/>
    </source>
</evidence>
<evidence type="ECO:0000256" key="4">
    <source>
        <dbReference type="SAM" id="MobiDB-lite"/>
    </source>
</evidence>
<feature type="region of interest" description="Disordered" evidence="4">
    <location>
        <begin position="402"/>
        <end position="421"/>
    </location>
</feature>
<dbReference type="PANTHER" id="PTHR43649:SF30">
    <property type="entry name" value="ABC TRANSPORTER SUBSTRATE-BINDING PROTEIN"/>
    <property type="match status" value="1"/>
</dbReference>
<dbReference type="Gene3D" id="3.40.190.10">
    <property type="entry name" value="Periplasmic binding protein-like II"/>
    <property type="match status" value="2"/>
</dbReference>
<keyword evidence="7" id="KW-1185">Reference proteome</keyword>
<keyword evidence="3" id="KW-0574">Periplasm</keyword>
<accession>A0A2W4CHJ6</accession>
<organism evidence="6 7">
    <name type="scientific">Rhizobium tubonense</name>
    <dbReference type="NCBI Taxonomy" id="484088"/>
    <lineage>
        <taxon>Bacteria</taxon>
        <taxon>Pseudomonadati</taxon>
        <taxon>Pseudomonadota</taxon>
        <taxon>Alphaproteobacteria</taxon>
        <taxon>Hyphomicrobiales</taxon>
        <taxon>Rhizobiaceae</taxon>
        <taxon>Rhizobium/Agrobacterium group</taxon>
        <taxon>Rhizobium</taxon>
    </lineage>
</organism>
<dbReference type="InterPro" id="IPR050490">
    <property type="entry name" value="Bact_solute-bd_prot1"/>
</dbReference>
<comment type="subcellular location">
    <subcellularLocation>
        <location evidence="1">Periplasm</location>
    </subcellularLocation>
</comment>
<evidence type="ECO:0000313" key="7">
    <source>
        <dbReference type="Proteomes" id="UP000248925"/>
    </source>
</evidence>
<comment type="caution">
    <text evidence="6">The sequence shown here is derived from an EMBL/GenBank/DDBJ whole genome shotgun (WGS) entry which is preliminary data.</text>
</comment>
<evidence type="ECO:0000256" key="3">
    <source>
        <dbReference type="ARBA" id="ARBA00022764"/>
    </source>
</evidence>
<dbReference type="RefSeq" id="WP_111161483.1">
    <property type="nucleotide sequence ID" value="NZ_PCDP01000037.1"/>
</dbReference>